<name>A0A804L1G8_MUSAM</name>
<accession>A0A804L1G8</accession>
<dbReference type="EMBL" id="HG996476">
    <property type="protein sequence ID" value="CAG1854910.1"/>
    <property type="molecule type" value="Genomic_DNA"/>
</dbReference>
<evidence type="ECO:0000313" key="2">
    <source>
        <dbReference type="EnsemblPlants" id="Ma10_p28980.1"/>
    </source>
</evidence>
<protein>
    <submittedName>
        <fullName evidence="1">(wild Malaysian banana) hypothetical protein</fullName>
    </submittedName>
</protein>
<reference evidence="2" key="2">
    <citation type="submission" date="2021-05" db="UniProtKB">
        <authorList>
            <consortium name="EnsemblPlants"/>
        </authorList>
    </citation>
    <scope>IDENTIFICATION</scope>
    <source>
        <strain evidence="2">subsp. malaccensis</strain>
    </source>
</reference>
<organism evidence="2 3">
    <name type="scientific">Musa acuminata subsp. malaccensis</name>
    <name type="common">Wild banana</name>
    <name type="synonym">Musa malaccensis</name>
    <dbReference type="NCBI Taxonomy" id="214687"/>
    <lineage>
        <taxon>Eukaryota</taxon>
        <taxon>Viridiplantae</taxon>
        <taxon>Streptophyta</taxon>
        <taxon>Embryophyta</taxon>
        <taxon>Tracheophyta</taxon>
        <taxon>Spermatophyta</taxon>
        <taxon>Magnoliopsida</taxon>
        <taxon>Liliopsida</taxon>
        <taxon>Zingiberales</taxon>
        <taxon>Musaceae</taxon>
        <taxon>Musa</taxon>
    </lineage>
</organism>
<keyword evidence="3" id="KW-1185">Reference proteome</keyword>
<dbReference type="AlphaFoldDB" id="A0A804L1G8"/>
<proteinExistence type="predicted"/>
<evidence type="ECO:0000313" key="3">
    <source>
        <dbReference type="Proteomes" id="UP000012960"/>
    </source>
</evidence>
<evidence type="ECO:0000313" key="1">
    <source>
        <dbReference type="EMBL" id="CAG1854910.1"/>
    </source>
</evidence>
<sequence length="89" mass="10355">MQGDMNVYLRAFYRCQSLTWRQAVCFCSYGSHAGNFALREAFVSQLRVVGNKWGQSFNFGYQVTTKTNPELEEESKGKRVVLRLLYLLF</sequence>
<dbReference type="Proteomes" id="UP000012960">
    <property type="component" value="Unplaced"/>
</dbReference>
<dbReference type="EnsemblPlants" id="Ma10_t28980.1">
    <property type="protein sequence ID" value="Ma10_p28980.1"/>
    <property type="gene ID" value="Ma10_g28980"/>
</dbReference>
<dbReference type="Gramene" id="Ma10_t28980.1">
    <property type="protein sequence ID" value="Ma10_p28980.1"/>
    <property type="gene ID" value="Ma10_g28980"/>
</dbReference>
<reference evidence="1" key="1">
    <citation type="submission" date="2021-03" db="EMBL/GenBank/DDBJ databases">
        <authorList>
            <consortium name="Genoscope - CEA"/>
            <person name="William W."/>
        </authorList>
    </citation>
    <scope>NUCLEOTIDE SEQUENCE</scope>
    <source>
        <strain evidence="1">Doubled-haploid Pahang</strain>
    </source>
</reference>
<dbReference type="InParanoid" id="A0A804L1G8"/>
<gene>
    <name evidence="1" type="ORF">GSMUA_331360.1</name>
</gene>